<feature type="transmembrane region" description="Helical" evidence="7">
    <location>
        <begin position="240"/>
        <end position="264"/>
    </location>
</feature>
<dbReference type="GO" id="GO:0016020">
    <property type="term" value="C:membrane"/>
    <property type="evidence" value="ECO:0007669"/>
    <property type="project" value="UniProtKB-SubCell"/>
</dbReference>
<comment type="similarity">
    <text evidence="5">Belongs to the SAT4 family.</text>
</comment>
<dbReference type="EMBL" id="JAGPYM010000009">
    <property type="protein sequence ID" value="KAH6890675.1"/>
    <property type="molecule type" value="Genomic_DNA"/>
</dbReference>
<proteinExistence type="inferred from homology"/>
<dbReference type="Pfam" id="PF20684">
    <property type="entry name" value="Fung_rhodopsin"/>
    <property type="match status" value="1"/>
</dbReference>
<feature type="transmembrane region" description="Helical" evidence="7">
    <location>
        <begin position="85"/>
        <end position="108"/>
    </location>
</feature>
<feature type="domain" description="Rhodopsin" evidence="8">
    <location>
        <begin position="26"/>
        <end position="265"/>
    </location>
</feature>
<organism evidence="9 10">
    <name type="scientific">Thelonectria olida</name>
    <dbReference type="NCBI Taxonomy" id="1576542"/>
    <lineage>
        <taxon>Eukaryota</taxon>
        <taxon>Fungi</taxon>
        <taxon>Dikarya</taxon>
        <taxon>Ascomycota</taxon>
        <taxon>Pezizomycotina</taxon>
        <taxon>Sordariomycetes</taxon>
        <taxon>Hypocreomycetidae</taxon>
        <taxon>Hypocreales</taxon>
        <taxon>Nectriaceae</taxon>
        <taxon>Thelonectria</taxon>
    </lineage>
</organism>
<evidence type="ECO:0000256" key="5">
    <source>
        <dbReference type="ARBA" id="ARBA00038359"/>
    </source>
</evidence>
<dbReference type="PANTHER" id="PTHR33048">
    <property type="entry name" value="PTH11-LIKE INTEGRAL MEMBRANE PROTEIN (AFU_ORTHOLOGUE AFUA_5G11245)"/>
    <property type="match status" value="1"/>
</dbReference>
<dbReference type="OrthoDB" id="5417887at2759"/>
<gene>
    <name evidence="9" type="ORF">B0T10DRAFT_596850</name>
</gene>
<dbReference type="InterPro" id="IPR049326">
    <property type="entry name" value="Rhodopsin_dom_fungi"/>
</dbReference>
<dbReference type="Proteomes" id="UP000777438">
    <property type="component" value="Unassembled WGS sequence"/>
</dbReference>
<feature type="transmembrane region" description="Helical" evidence="7">
    <location>
        <begin position="201"/>
        <end position="220"/>
    </location>
</feature>
<feature type="transmembrane region" description="Helical" evidence="7">
    <location>
        <begin position="165"/>
        <end position="189"/>
    </location>
</feature>
<dbReference type="AlphaFoldDB" id="A0A9P8W6S0"/>
<comment type="caution">
    <text evidence="9">The sequence shown here is derived from an EMBL/GenBank/DDBJ whole genome shotgun (WGS) entry which is preliminary data.</text>
</comment>
<evidence type="ECO:0000256" key="3">
    <source>
        <dbReference type="ARBA" id="ARBA00022989"/>
    </source>
</evidence>
<keyword evidence="4 7" id="KW-0472">Membrane</keyword>
<evidence type="ECO:0000259" key="8">
    <source>
        <dbReference type="Pfam" id="PF20684"/>
    </source>
</evidence>
<evidence type="ECO:0000256" key="1">
    <source>
        <dbReference type="ARBA" id="ARBA00004141"/>
    </source>
</evidence>
<keyword evidence="2 7" id="KW-0812">Transmembrane</keyword>
<keyword evidence="10" id="KW-1185">Reference proteome</keyword>
<feature type="transmembrane region" description="Helical" evidence="7">
    <location>
        <begin position="12"/>
        <end position="30"/>
    </location>
</feature>
<evidence type="ECO:0000313" key="10">
    <source>
        <dbReference type="Proteomes" id="UP000777438"/>
    </source>
</evidence>
<feature type="compositionally biased region" description="Polar residues" evidence="6">
    <location>
        <begin position="300"/>
        <end position="314"/>
    </location>
</feature>
<feature type="transmembrane region" description="Helical" evidence="7">
    <location>
        <begin position="42"/>
        <end position="65"/>
    </location>
</feature>
<dbReference type="InterPro" id="IPR052337">
    <property type="entry name" value="SAT4-like"/>
</dbReference>
<dbReference type="PANTHER" id="PTHR33048:SF42">
    <property type="entry name" value="INTEGRAL MEMBRANE PROTEIN"/>
    <property type="match status" value="1"/>
</dbReference>
<name>A0A9P8W6S0_9HYPO</name>
<evidence type="ECO:0000313" key="9">
    <source>
        <dbReference type="EMBL" id="KAH6890675.1"/>
    </source>
</evidence>
<accession>A0A9P8W6S0</accession>
<evidence type="ECO:0000256" key="2">
    <source>
        <dbReference type="ARBA" id="ARBA00022692"/>
    </source>
</evidence>
<keyword evidence="3 7" id="KW-1133">Transmembrane helix</keyword>
<feature type="transmembrane region" description="Helical" evidence="7">
    <location>
        <begin position="120"/>
        <end position="141"/>
    </location>
</feature>
<evidence type="ECO:0000256" key="4">
    <source>
        <dbReference type="ARBA" id="ARBA00023136"/>
    </source>
</evidence>
<protein>
    <recommendedName>
        <fullName evidence="8">Rhodopsin domain-containing protein</fullName>
    </recommendedName>
</protein>
<reference evidence="9 10" key="1">
    <citation type="journal article" date="2021" name="Nat. Commun.">
        <title>Genetic determinants of endophytism in the Arabidopsis root mycobiome.</title>
        <authorList>
            <person name="Mesny F."/>
            <person name="Miyauchi S."/>
            <person name="Thiergart T."/>
            <person name="Pickel B."/>
            <person name="Atanasova L."/>
            <person name="Karlsson M."/>
            <person name="Huettel B."/>
            <person name="Barry K.W."/>
            <person name="Haridas S."/>
            <person name="Chen C."/>
            <person name="Bauer D."/>
            <person name="Andreopoulos W."/>
            <person name="Pangilinan J."/>
            <person name="LaButti K."/>
            <person name="Riley R."/>
            <person name="Lipzen A."/>
            <person name="Clum A."/>
            <person name="Drula E."/>
            <person name="Henrissat B."/>
            <person name="Kohler A."/>
            <person name="Grigoriev I.V."/>
            <person name="Martin F.M."/>
            <person name="Hacquard S."/>
        </authorList>
    </citation>
    <scope>NUCLEOTIDE SEQUENCE [LARGE SCALE GENOMIC DNA]</scope>
    <source>
        <strain evidence="9 10">MPI-CAGE-CH-0241</strain>
    </source>
</reference>
<feature type="region of interest" description="Disordered" evidence="6">
    <location>
        <begin position="276"/>
        <end position="314"/>
    </location>
</feature>
<comment type="subcellular location">
    <subcellularLocation>
        <location evidence="1">Membrane</location>
        <topology evidence="1">Multi-pass membrane protein</topology>
    </subcellularLocation>
</comment>
<sequence>MVESAGPIIAHSLWSLTVVSFILMVLRFACKRRHNKSFAVDDAVLSLAWVCLLVYTILTIISTMYGLGRHIKEIPPEDFKKAIQLLLAGEVFAISAIAISKTSFAITLLRLATKSWQRYLLWYIILSLNIAMGMCCVIQYVQCSPVEVLWDPTVKGKCWDPNVQIHYSIFAGSYSSAMDILMAIIPWVMMWKLQMKKREKAGLSLAMSLGVFAGIAAAIKTSYLPTIARSIDFTYTCDKLLIWAGCETSVTIMATSLPFFRLVLKEVSAKAKGRHARGYRLEEEESSNSNQRSRSGRTVIVQSNREQTDNSSDTCILHNTGKTSNTIMQTSHVTVEYHDADLESQAFNWVRNSFSSRTHSQG</sequence>
<evidence type="ECO:0000256" key="7">
    <source>
        <dbReference type="SAM" id="Phobius"/>
    </source>
</evidence>
<evidence type="ECO:0000256" key="6">
    <source>
        <dbReference type="SAM" id="MobiDB-lite"/>
    </source>
</evidence>